<reference evidence="2 3" key="1">
    <citation type="submission" date="2019-08" db="EMBL/GenBank/DDBJ databases">
        <authorList>
            <person name="Peeters C."/>
        </authorList>
    </citation>
    <scope>NUCLEOTIDE SEQUENCE [LARGE SCALE GENOMIC DNA]</scope>
    <source>
        <strain evidence="2 3">LMG 31110</strain>
    </source>
</reference>
<dbReference type="AlphaFoldDB" id="A0A5E4XNS4"/>
<dbReference type="Gene3D" id="3.40.50.300">
    <property type="entry name" value="P-loop containing nucleotide triphosphate hydrolases"/>
    <property type="match status" value="1"/>
</dbReference>
<evidence type="ECO:0000256" key="1">
    <source>
        <dbReference type="SAM" id="Coils"/>
    </source>
</evidence>
<organism evidence="2 3">
    <name type="scientific">Pandoraea communis</name>
    <dbReference type="NCBI Taxonomy" id="2508297"/>
    <lineage>
        <taxon>Bacteria</taxon>
        <taxon>Pseudomonadati</taxon>
        <taxon>Pseudomonadota</taxon>
        <taxon>Betaproteobacteria</taxon>
        <taxon>Burkholderiales</taxon>
        <taxon>Burkholderiaceae</taxon>
        <taxon>Pandoraea</taxon>
    </lineage>
</organism>
<protein>
    <recommendedName>
        <fullName evidence="4">DUF3732 domain-containing protein</fullName>
    </recommendedName>
</protein>
<keyword evidence="1" id="KW-0175">Coiled coil</keyword>
<dbReference type="EMBL" id="CABPSJ010000006">
    <property type="protein sequence ID" value="VVE37768.1"/>
    <property type="molecule type" value="Genomic_DNA"/>
</dbReference>
<dbReference type="SUPFAM" id="SSF52540">
    <property type="entry name" value="P-loop containing nucleoside triphosphate hydrolases"/>
    <property type="match status" value="1"/>
</dbReference>
<dbReference type="Proteomes" id="UP000337189">
    <property type="component" value="Unassembled WGS sequence"/>
</dbReference>
<dbReference type="Pfam" id="PF12532">
    <property type="entry name" value="DUF3732"/>
    <property type="match status" value="1"/>
</dbReference>
<evidence type="ECO:0000313" key="2">
    <source>
        <dbReference type="EMBL" id="VVE37768.1"/>
    </source>
</evidence>
<evidence type="ECO:0000313" key="3">
    <source>
        <dbReference type="Proteomes" id="UP000337189"/>
    </source>
</evidence>
<accession>A0A5E4XNS4</accession>
<sequence>MNFGFDSITLWSKNGQRRSLEFARNRVNVLSGESHTGKSALLDIIDYCFLASSHKLPDSIINENVGWYGLRFYVNDKTYALARRSPRGNEVSDEYYFSSTGVVPDFPERTTREEDIREILEGEFHIDEKVTVAYGGKAIKANSKVSFRYFFLFNTISEDIITNSKVFFDKQAEERYREALPRIFDMALGIDDLANMAARERKELLEKELRRAERKSAQLSSGSDEFEKEVRQIAVKAAEYGIFNGSPSTISREVVRRAIDEAASADTGRTLDRYAEASAELFSVERRLRKLNQFTSEYRAYKDTLKNAEDSLLPIEQLIKQAPSVLKSEMFDDLISSLKADLLAVKKSTARKQPVDGQINTMVRSLQEERFKLERELTGLPREPLSFASEREKWLFVGEAKGRFSAYEAVAPVVVAEVPMLQTDELQEQIDAIQVRDVDETRASVISMINEIAQGLLKDTKNALANYSTYQTDFAYKEKRLRLRKPRSSLIENVGSSSNHMFLHLLQFLALHEVAISHKSPFVPSFLIIDQPSRPYYPDEKAKDNVILENSDSEKVSTAFQLLNDFVARMNKEYETEFQMIVFEHVPKDTFAGMNYVHLLPEFRGREALIPPSWQQA</sequence>
<dbReference type="InterPro" id="IPR022205">
    <property type="entry name" value="DUF3732"/>
</dbReference>
<name>A0A5E4XNS4_9BURK</name>
<evidence type="ECO:0008006" key="4">
    <source>
        <dbReference type="Google" id="ProtNLM"/>
    </source>
</evidence>
<proteinExistence type="predicted"/>
<dbReference type="OrthoDB" id="103556at2"/>
<gene>
    <name evidence="2" type="ORF">PCO31110_04029</name>
</gene>
<dbReference type="InterPro" id="IPR027417">
    <property type="entry name" value="P-loop_NTPase"/>
</dbReference>
<feature type="coiled-coil region" evidence="1">
    <location>
        <begin position="190"/>
        <end position="229"/>
    </location>
</feature>